<dbReference type="Pfam" id="PF07110">
    <property type="entry name" value="EthD"/>
    <property type="match status" value="1"/>
</dbReference>
<accession>A0AA97CUE2</accession>
<dbReference type="AlphaFoldDB" id="A0AA97CUE2"/>
<reference evidence="2" key="1">
    <citation type="submission" date="2023-06" db="EMBL/GenBank/DDBJ databases">
        <title>Gordonia sp. nov. and Pseudochrobactrum sp. nov., two species isolated from the burying beetle Nicrophorus vespilloides.</title>
        <authorList>
            <person name="Poehlein A."/>
            <person name="Guzman J."/>
            <person name="Daniel R."/>
            <person name="Vilcinskas A."/>
        </authorList>
    </citation>
    <scope>NUCLEOTIDE SEQUENCE</scope>
    <source>
        <strain evidence="2">MP11Mi</strain>
    </source>
</reference>
<sequence length="106" mass="11693">MYEVFVVLTDKQGVDRAEALRHWANEHAEVGLRLPGLKAYTQYRSTGVPGGGSNEYIGIAALTFDSEKAFVEMLSSPEFTEGVGDLGLWADDSDIKMFGVETQKYL</sequence>
<name>A0AA97CUE2_9ACTN</name>
<evidence type="ECO:0000313" key="2">
    <source>
        <dbReference type="EMBL" id="WOC12182.1"/>
    </source>
</evidence>
<dbReference type="RefSeq" id="WP_420041433.1">
    <property type="nucleotide sequence ID" value="NZ_CP128986.1"/>
</dbReference>
<dbReference type="InterPro" id="IPR011008">
    <property type="entry name" value="Dimeric_a/b-barrel"/>
</dbReference>
<dbReference type="Gene3D" id="3.30.70.100">
    <property type="match status" value="1"/>
</dbReference>
<organism evidence="2">
    <name type="scientific">Gordonia sp. MP11Mi</name>
    <dbReference type="NCBI Taxonomy" id="3022769"/>
    <lineage>
        <taxon>Bacteria</taxon>
        <taxon>Bacillati</taxon>
        <taxon>Actinomycetota</taxon>
        <taxon>Actinomycetes</taxon>
        <taxon>Mycobacteriales</taxon>
        <taxon>Gordoniaceae</taxon>
        <taxon>Gordonia</taxon>
    </lineage>
</organism>
<dbReference type="EMBL" id="CP128986">
    <property type="protein sequence ID" value="WOC12182.1"/>
    <property type="molecule type" value="Genomic_DNA"/>
</dbReference>
<evidence type="ECO:0000259" key="1">
    <source>
        <dbReference type="Pfam" id="PF07110"/>
    </source>
</evidence>
<dbReference type="GO" id="GO:0016491">
    <property type="term" value="F:oxidoreductase activity"/>
    <property type="evidence" value="ECO:0007669"/>
    <property type="project" value="InterPro"/>
</dbReference>
<feature type="domain" description="EthD" evidence="1">
    <location>
        <begin position="11"/>
        <end position="91"/>
    </location>
</feature>
<dbReference type="NCBIfam" id="TIGR02118">
    <property type="entry name" value="EthD family reductase"/>
    <property type="match status" value="1"/>
</dbReference>
<proteinExistence type="predicted"/>
<gene>
    <name evidence="2" type="ORF">MP11Mi_12640</name>
</gene>
<dbReference type="InterPro" id="IPR009799">
    <property type="entry name" value="EthD_dom"/>
</dbReference>
<protein>
    <recommendedName>
        <fullName evidence="1">EthD domain-containing protein</fullName>
    </recommendedName>
</protein>
<dbReference type="SUPFAM" id="SSF54909">
    <property type="entry name" value="Dimeric alpha+beta barrel"/>
    <property type="match status" value="1"/>
</dbReference>